<dbReference type="EMBL" id="BMJY01000011">
    <property type="protein sequence ID" value="GGH46893.1"/>
    <property type="molecule type" value="Genomic_DNA"/>
</dbReference>
<dbReference type="SUPFAM" id="SSF51182">
    <property type="entry name" value="RmlC-like cupins"/>
    <property type="match status" value="1"/>
</dbReference>
<dbReference type="RefSeq" id="WP_188756468.1">
    <property type="nucleotide sequence ID" value="NZ_BMJY01000011.1"/>
</dbReference>
<dbReference type="InterPro" id="IPR011051">
    <property type="entry name" value="RmlC_Cupin_sf"/>
</dbReference>
<dbReference type="Proteomes" id="UP000657592">
    <property type="component" value="Unassembled WGS sequence"/>
</dbReference>
<name>A0A917IF28_9MICO</name>
<sequence length="130" mass="14452">MQIQRRGEGHYDWKLYDGEGRIGVEWYFRHTTELPTSAMLYRLEAGAEEGEHFHLEGDPRSCSVVSQDEMYIVVTGEVVVTLAGERSILRPGDAVYAPQGVPHGVKNESAEPAELILLFGPADGNPLRRA</sequence>
<protein>
    <recommendedName>
        <fullName evidence="2">Cupin type-2 domain-containing protein</fullName>
    </recommendedName>
</protein>
<dbReference type="GO" id="GO:0046872">
    <property type="term" value="F:metal ion binding"/>
    <property type="evidence" value="ECO:0007669"/>
    <property type="project" value="UniProtKB-KW"/>
</dbReference>
<reference evidence="3" key="2">
    <citation type="submission" date="2020-09" db="EMBL/GenBank/DDBJ databases">
        <authorList>
            <person name="Sun Q."/>
            <person name="Zhou Y."/>
        </authorList>
    </citation>
    <scope>NUCLEOTIDE SEQUENCE</scope>
    <source>
        <strain evidence="3">CGMCC 1.15794</strain>
    </source>
</reference>
<dbReference type="InterPro" id="IPR051610">
    <property type="entry name" value="GPI/OXD"/>
</dbReference>
<reference evidence="3" key="1">
    <citation type="journal article" date="2014" name="Int. J. Syst. Evol. Microbiol.">
        <title>Complete genome sequence of Corynebacterium casei LMG S-19264T (=DSM 44701T), isolated from a smear-ripened cheese.</title>
        <authorList>
            <consortium name="US DOE Joint Genome Institute (JGI-PGF)"/>
            <person name="Walter F."/>
            <person name="Albersmeier A."/>
            <person name="Kalinowski J."/>
            <person name="Ruckert C."/>
        </authorList>
    </citation>
    <scope>NUCLEOTIDE SEQUENCE</scope>
    <source>
        <strain evidence="3">CGMCC 1.15794</strain>
    </source>
</reference>
<keyword evidence="1" id="KW-0479">Metal-binding</keyword>
<dbReference type="AlphaFoldDB" id="A0A917IF28"/>
<dbReference type="InterPro" id="IPR013096">
    <property type="entry name" value="Cupin_2"/>
</dbReference>
<accession>A0A917IF28</accession>
<dbReference type="PANTHER" id="PTHR35848">
    <property type="entry name" value="OXALATE-BINDING PROTEIN"/>
    <property type="match status" value="1"/>
</dbReference>
<evidence type="ECO:0000313" key="4">
    <source>
        <dbReference type="Proteomes" id="UP000657592"/>
    </source>
</evidence>
<evidence type="ECO:0000259" key="2">
    <source>
        <dbReference type="Pfam" id="PF07883"/>
    </source>
</evidence>
<keyword evidence="4" id="KW-1185">Reference proteome</keyword>
<feature type="domain" description="Cupin type-2" evidence="2">
    <location>
        <begin position="67"/>
        <end position="118"/>
    </location>
</feature>
<evidence type="ECO:0000256" key="1">
    <source>
        <dbReference type="ARBA" id="ARBA00022723"/>
    </source>
</evidence>
<comment type="caution">
    <text evidence="3">The sequence shown here is derived from an EMBL/GenBank/DDBJ whole genome shotgun (WGS) entry which is preliminary data.</text>
</comment>
<organism evidence="3 4">
    <name type="scientific">Microbacterium album</name>
    <dbReference type="NCBI Taxonomy" id="2053191"/>
    <lineage>
        <taxon>Bacteria</taxon>
        <taxon>Bacillati</taxon>
        <taxon>Actinomycetota</taxon>
        <taxon>Actinomycetes</taxon>
        <taxon>Micrococcales</taxon>
        <taxon>Microbacteriaceae</taxon>
        <taxon>Microbacterium</taxon>
    </lineage>
</organism>
<evidence type="ECO:0000313" key="3">
    <source>
        <dbReference type="EMBL" id="GGH46893.1"/>
    </source>
</evidence>
<dbReference type="InterPro" id="IPR014710">
    <property type="entry name" value="RmlC-like_jellyroll"/>
</dbReference>
<gene>
    <name evidence="3" type="ORF">GCM10010921_23260</name>
</gene>
<dbReference type="Gene3D" id="2.60.120.10">
    <property type="entry name" value="Jelly Rolls"/>
    <property type="match status" value="1"/>
</dbReference>
<proteinExistence type="predicted"/>
<dbReference type="Pfam" id="PF07883">
    <property type="entry name" value="Cupin_2"/>
    <property type="match status" value="1"/>
</dbReference>